<feature type="transmembrane region" description="Helical" evidence="2">
    <location>
        <begin position="109"/>
        <end position="135"/>
    </location>
</feature>
<keyword evidence="2" id="KW-0812">Transmembrane</keyword>
<dbReference type="EMBL" id="VMNX01000042">
    <property type="protein sequence ID" value="MPY49689.1"/>
    <property type="molecule type" value="Genomic_DNA"/>
</dbReference>
<organism evidence="5 6">
    <name type="scientific">Streptomyces acidicola</name>
    <dbReference type="NCBI Taxonomy" id="2596892"/>
    <lineage>
        <taxon>Bacteria</taxon>
        <taxon>Bacillati</taxon>
        <taxon>Actinomycetota</taxon>
        <taxon>Actinomycetes</taxon>
        <taxon>Kitasatosporales</taxon>
        <taxon>Streptomycetaceae</taxon>
        <taxon>Streptomyces</taxon>
    </lineage>
</organism>
<gene>
    <name evidence="5" type="ORF">FPZ41_14405</name>
</gene>
<sequence length="451" mass="48181">MRQVVRQFPESRTRGTVAVAIPPPPGPQQPQEPQGPYPPPQGQTPPPQGSPGQYPPPPGPGQPYAGMGQPYADPGQPYAAGSGQPYGHPYQPWGQGYSPYNHPAPVNGFAIAALVLGLLCFLPLVGLMLGIVGLVQINKRGERGKGMAVSGIVLSTIGALLMTVALATGGARDFWEGFEEAARENGSTFSVEKGECFDAPNGSLEGYAYDVDTVPCDGEHDAEVFANFEIPGGDYPGDDELTETADEKCYDFADAYAMDSWALPEYVDVYYFTPTRESWSAGDRVVTCMFGSTDENTGLTGSLRKDDSVLTGDQLTYLLAEVLYTDALDTAPAAEYVEDDLPGHKEWATRVAEGLDEQATILRNYGWSGDIERPVTDHADALERAREEWEKAARAADADVFYEHYDKAYELVDGATAVTARKALGLAATPPSYGEESGGDGGGGSDNAKEV</sequence>
<accession>A0A5N8WR14</accession>
<feature type="compositionally biased region" description="Pro residues" evidence="1">
    <location>
        <begin position="21"/>
        <end position="61"/>
    </location>
</feature>
<dbReference type="InterPro" id="IPR026004">
    <property type="entry name" value="Septum_form"/>
</dbReference>
<reference evidence="5 6" key="1">
    <citation type="submission" date="2019-09" db="EMBL/GenBank/DDBJ databases">
        <authorList>
            <person name="Duangmal K."/>
            <person name="Teo W.F.A."/>
            <person name="Lipun K."/>
        </authorList>
    </citation>
    <scope>NUCLEOTIDE SEQUENCE [LARGE SCALE GENOMIC DNA]</scope>
    <source>
        <strain evidence="5 6">K1PN6</strain>
    </source>
</reference>
<feature type="compositionally biased region" description="Low complexity" evidence="1">
    <location>
        <begin position="62"/>
        <end position="71"/>
    </location>
</feature>
<evidence type="ECO:0000256" key="2">
    <source>
        <dbReference type="SAM" id="Phobius"/>
    </source>
</evidence>
<name>A0A5N8WR14_9ACTN</name>
<feature type="domain" description="DUF4190" evidence="3">
    <location>
        <begin position="110"/>
        <end position="164"/>
    </location>
</feature>
<keyword evidence="2" id="KW-0472">Membrane</keyword>
<feature type="domain" description="Septum formation-related" evidence="4">
    <location>
        <begin position="181"/>
        <end position="288"/>
    </location>
</feature>
<dbReference type="AlphaFoldDB" id="A0A5N8WR14"/>
<feature type="transmembrane region" description="Helical" evidence="2">
    <location>
        <begin position="147"/>
        <end position="167"/>
    </location>
</feature>
<evidence type="ECO:0000259" key="3">
    <source>
        <dbReference type="Pfam" id="PF13828"/>
    </source>
</evidence>
<dbReference type="InterPro" id="IPR025241">
    <property type="entry name" value="DUF4190"/>
</dbReference>
<protein>
    <submittedName>
        <fullName evidence="5">DUF4190 domain-containing protein</fullName>
    </submittedName>
</protein>
<evidence type="ECO:0000313" key="5">
    <source>
        <dbReference type="EMBL" id="MPY49689.1"/>
    </source>
</evidence>
<evidence type="ECO:0000313" key="6">
    <source>
        <dbReference type="Proteomes" id="UP000373149"/>
    </source>
</evidence>
<dbReference type="Pfam" id="PF13845">
    <property type="entry name" value="Septum_form"/>
    <property type="match status" value="1"/>
</dbReference>
<keyword evidence="2" id="KW-1133">Transmembrane helix</keyword>
<feature type="region of interest" description="Disordered" evidence="1">
    <location>
        <begin position="1"/>
        <end position="85"/>
    </location>
</feature>
<dbReference type="Pfam" id="PF13828">
    <property type="entry name" value="DUF4190"/>
    <property type="match status" value="1"/>
</dbReference>
<comment type="caution">
    <text evidence="5">The sequence shown here is derived from an EMBL/GenBank/DDBJ whole genome shotgun (WGS) entry which is preliminary data.</text>
</comment>
<dbReference type="Proteomes" id="UP000373149">
    <property type="component" value="Unassembled WGS sequence"/>
</dbReference>
<feature type="region of interest" description="Disordered" evidence="1">
    <location>
        <begin position="427"/>
        <end position="451"/>
    </location>
</feature>
<proteinExistence type="predicted"/>
<evidence type="ECO:0000256" key="1">
    <source>
        <dbReference type="SAM" id="MobiDB-lite"/>
    </source>
</evidence>
<keyword evidence="6" id="KW-1185">Reference proteome</keyword>
<evidence type="ECO:0000259" key="4">
    <source>
        <dbReference type="Pfam" id="PF13845"/>
    </source>
</evidence>